<dbReference type="InterPro" id="IPR000884">
    <property type="entry name" value="TSP1_rpt"/>
</dbReference>
<dbReference type="InterPro" id="IPR036383">
    <property type="entry name" value="TSP1_rpt_sf"/>
</dbReference>
<dbReference type="SMART" id="SM00209">
    <property type="entry name" value="TSP1"/>
    <property type="match status" value="2"/>
</dbReference>
<accession>A0A812DKT1</accession>
<dbReference type="PANTHER" id="PTHR13723">
    <property type="entry name" value="ADAMTS A DISINTEGRIN AND METALLOPROTEASE WITH THROMBOSPONDIN MOTIFS PROTEASE"/>
    <property type="match status" value="1"/>
</dbReference>
<dbReference type="OrthoDB" id="5781878at2759"/>
<dbReference type="GO" id="GO:0031012">
    <property type="term" value="C:extracellular matrix"/>
    <property type="evidence" value="ECO:0007669"/>
    <property type="project" value="TreeGrafter"/>
</dbReference>
<protein>
    <recommendedName>
        <fullName evidence="4">Ig-like domain-containing protein</fullName>
    </recommendedName>
</protein>
<dbReference type="GO" id="GO:0005576">
    <property type="term" value="C:extracellular region"/>
    <property type="evidence" value="ECO:0007669"/>
    <property type="project" value="UniProtKB-SubCell"/>
</dbReference>
<name>A0A812DKT1_ACAPH</name>
<keyword evidence="3" id="KW-0812">Transmembrane</keyword>
<evidence type="ECO:0000256" key="3">
    <source>
        <dbReference type="SAM" id="Phobius"/>
    </source>
</evidence>
<dbReference type="InterPro" id="IPR050439">
    <property type="entry name" value="ADAMTS_ADAMTS-like"/>
</dbReference>
<dbReference type="PANTHER" id="PTHR13723:SF281">
    <property type="entry name" value="PAPILIN"/>
    <property type="match status" value="1"/>
</dbReference>
<keyword evidence="3" id="KW-0472">Membrane</keyword>
<evidence type="ECO:0000256" key="1">
    <source>
        <dbReference type="ARBA" id="ARBA00004613"/>
    </source>
</evidence>
<feature type="transmembrane region" description="Helical" evidence="3">
    <location>
        <begin position="22"/>
        <end position="47"/>
    </location>
</feature>
<evidence type="ECO:0000259" key="4">
    <source>
        <dbReference type="PROSITE" id="PS50835"/>
    </source>
</evidence>
<keyword evidence="2" id="KW-0964">Secreted</keyword>
<dbReference type="Proteomes" id="UP000597762">
    <property type="component" value="Unassembled WGS sequence"/>
</dbReference>
<keyword evidence="6" id="KW-1185">Reference proteome</keyword>
<gene>
    <name evidence="5" type="ORF">SPHA_53609</name>
</gene>
<dbReference type="GO" id="GO:0006508">
    <property type="term" value="P:proteolysis"/>
    <property type="evidence" value="ECO:0007669"/>
    <property type="project" value="TreeGrafter"/>
</dbReference>
<dbReference type="PROSITE" id="PS50092">
    <property type="entry name" value="TSP1"/>
    <property type="match status" value="2"/>
</dbReference>
<comment type="subcellular location">
    <subcellularLocation>
        <location evidence="1">Secreted</location>
    </subcellularLocation>
</comment>
<dbReference type="AlphaFoldDB" id="A0A812DKT1"/>
<feature type="transmembrane region" description="Helical" evidence="3">
    <location>
        <begin position="98"/>
        <end position="124"/>
    </location>
</feature>
<feature type="transmembrane region" description="Helical" evidence="3">
    <location>
        <begin position="67"/>
        <end position="92"/>
    </location>
</feature>
<sequence length="765" mass="91075">MSGHLFSFFFEFFTFDERAKSLYFHFFFSFPFIPFFSPLSFFIIILLRRYFYFQLFSFLNNSCFSFLYLLFLFSFTFPFFFVLFFFFSFSFFSVSISFSAFILSLSFFFCVLFLSFILSLSFLYSIYFSLYYYYHYIYHYLFIYNVYFHLSSFSSLILFFFLFRFLSFLFILPFKIFSFFQHSYYCCFPYFYSVFYDNNALSRKNNNSQMASRPIFSLFTFVFFKTPPPHAPPFFFPQFFSLFAAIFNHFPCASCSSRMLVLKITHRRCPAFRFLQKWYYLDEYTPCQPTCGNSSQQRLVECVEENTQQPDQHIFYAVPGKFCMGPMPQMLKSCTSADTCQAIWGLSPWEKCSVTCHGGIQRRTITCQKTLPDGSTVSVSDTECADIPRARSVRVCNSFPCQWPKIREPVWKFFQLTQLDHVNLFTGSQAYILPGTALHIRCLTRGIDRNSIMWLRNNQSMDTNSSDVNQPTYKSRQRIFIRTFYNVSGSMNYTCKTETFHNNVTNVLSSTLTVYFINLADILPAKDERGLYLPSVPSLPYPRVTDPYDKVRRRVQYVPSKWSPCTARVCKRYGRQERNVSCEIITSQYIEELPPVVCKKANLKRPEKIRKCRTDCFKWITYDWSKCIPRRCVRDYVSIQKRRIVCYNSMTRKITRRRYCKHLKTPPLQRECHTPLCESYWKTSAWSKCRGKCGDLSYQIRFYWCHWRKTDLFAEKNCNLKPRPMMKRACRVPPCKLGKFRQNIILNIKTICLILTGDISTLFYK</sequence>
<feature type="transmembrane region" description="Helical" evidence="3">
    <location>
        <begin position="210"/>
        <end position="227"/>
    </location>
</feature>
<dbReference type="Pfam" id="PF19030">
    <property type="entry name" value="TSP1_ADAMTS"/>
    <property type="match status" value="2"/>
</dbReference>
<proteinExistence type="predicted"/>
<dbReference type="EMBL" id="CAHIKZ030003422">
    <property type="protein sequence ID" value="CAE1300047.1"/>
    <property type="molecule type" value="Genomic_DNA"/>
</dbReference>
<dbReference type="PROSITE" id="PS50835">
    <property type="entry name" value="IG_LIKE"/>
    <property type="match status" value="1"/>
</dbReference>
<dbReference type="GO" id="GO:0004222">
    <property type="term" value="F:metalloendopeptidase activity"/>
    <property type="evidence" value="ECO:0007669"/>
    <property type="project" value="TreeGrafter"/>
</dbReference>
<dbReference type="InterPro" id="IPR007110">
    <property type="entry name" value="Ig-like_dom"/>
</dbReference>
<dbReference type="GO" id="GO:0030198">
    <property type="term" value="P:extracellular matrix organization"/>
    <property type="evidence" value="ECO:0007669"/>
    <property type="project" value="TreeGrafter"/>
</dbReference>
<keyword evidence="3" id="KW-1133">Transmembrane helix</keyword>
<dbReference type="Gene3D" id="2.20.100.10">
    <property type="entry name" value="Thrombospondin type-1 (TSP1) repeat"/>
    <property type="match status" value="1"/>
</dbReference>
<feature type="domain" description="Ig-like" evidence="4">
    <location>
        <begin position="404"/>
        <end position="513"/>
    </location>
</feature>
<comment type="caution">
    <text evidence="5">The sequence shown here is derived from an EMBL/GenBank/DDBJ whole genome shotgun (WGS) entry which is preliminary data.</text>
</comment>
<evidence type="ECO:0000313" key="5">
    <source>
        <dbReference type="EMBL" id="CAE1300047.1"/>
    </source>
</evidence>
<reference evidence="5" key="1">
    <citation type="submission" date="2021-01" db="EMBL/GenBank/DDBJ databases">
        <authorList>
            <person name="Li R."/>
            <person name="Bekaert M."/>
        </authorList>
    </citation>
    <scope>NUCLEOTIDE SEQUENCE</scope>
    <source>
        <strain evidence="5">Farmed</strain>
    </source>
</reference>
<evidence type="ECO:0000256" key="2">
    <source>
        <dbReference type="ARBA" id="ARBA00022525"/>
    </source>
</evidence>
<organism evidence="5 6">
    <name type="scientific">Acanthosepion pharaonis</name>
    <name type="common">Pharaoh cuttlefish</name>
    <name type="synonym">Sepia pharaonis</name>
    <dbReference type="NCBI Taxonomy" id="158019"/>
    <lineage>
        <taxon>Eukaryota</taxon>
        <taxon>Metazoa</taxon>
        <taxon>Spiralia</taxon>
        <taxon>Lophotrochozoa</taxon>
        <taxon>Mollusca</taxon>
        <taxon>Cephalopoda</taxon>
        <taxon>Coleoidea</taxon>
        <taxon>Decapodiformes</taxon>
        <taxon>Sepiida</taxon>
        <taxon>Sepiina</taxon>
        <taxon>Sepiidae</taxon>
        <taxon>Acanthosepion</taxon>
    </lineage>
</organism>
<evidence type="ECO:0000313" key="6">
    <source>
        <dbReference type="Proteomes" id="UP000597762"/>
    </source>
</evidence>
<dbReference type="SUPFAM" id="SSF82895">
    <property type="entry name" value="TSP-1 type 1 repeat"/>
    <property type="match status" value="2"/>
</dbReference>